<dbReference type="EMBL" id="AM746676">
    <property type="protein sequence ID" value="CAN95694.1"/>
    <property type="molecule type" value="Genomic_DNA"/>
</dbReference>
<dbReference type="InterPro" id="IPR011042">
    <property type="entry name" value="6-blade_b-propeller_TolB-like"/>
</dbReference>
<feature type="region of interest" description="Disordered" evidence="2">
    <location>
        <begin position="22"/>
        <end position="92"/>
    </location>
</feature>
<keyword evidence="4" id="KW-1185">Reference proteome</keyword>
<dbReference type="OrthoDB" id="9815657at2"/>
<name>A9G2W1_SORC5</name>
<evidence type="ECO:0008006" key="5">
    <source>
        <dbReference type="Google" id="ProtNLM"/>
    </source>
</evidence>
<dbReference type="Pfam" id="PF07676">
    <property type="entry name" value="PD40"/>
    <property type="match status" value="2"/>
</dbReference>
<evidence type="ECO:0000313" key="3">
    <source>
        <dbReference type="EMBL" id="CAN95694.1"/>
    </source>
</evidence>
<proteinExistence type="inferred from homology"/>
<dbReference type="PANTHER" id="PTHR36842:SF1">
    <property type="entry name" value="PROTEIN TOLB"/>
    <property type="match status" value="1"/>
</dbReference>
<reference evidence="3 4" key="1">
    <citation type="journal article" date="2007" name="Nat. Biotechnol.">
        <title>Complete genome sequence of the myxobacterium Sorangium cellulosum.</title>
        <authorList>
            <person name="Schneiker S."/>
            <person name="Perlova O."/>
            <person name="Kaiser O."/>
            <person name="Gerth K."/>
            <person name="Alici A."/>
            <person name="Altmeyer M.O."/>
            <person name="Bartels D."/>
            <person name="Bekel T."/>
            <person name="Beyer S."/>
            <person name="Bode E."/>
            <person name="Bode H.B."/>
            <person name="Bolten C.J."/>
            <person name="Choudhuri J.V."/>
            <person name="Doss S."/>
            <person name="Elnakady Y.A."/>
            <person name="Frank B."/>
            <person name="Gaigalat L."/>
            <person name="Goesmann A."/>
            <person name="Groeger C."/>
            <person name="Gross F."/>
            <person name="Jelsbak L."/>
            <person name="Jelsbak L."/>
            <person name="Kalinowski J."/>
            <person name="Kegler C."/>
            <person name="Knauber T."/>
            <person name="Konietzny S."/>
            <person name="Kopp M."/>
            <person name="Krause L."/>
            <person name="Krug D."/>
            <person name="Linke B."/>
            <person name="Mahmud T."/>
            <person name="Martinez-Arias R."/>
            <person name="McHardy A.C."/>
            <person name="Merai M."/>
            <person name="Meyer F."/>
            <person name="Mormann S."/>
            <person name="Munoz-Dorado J."/>
            <person name="Perez J."/>
            <person name="Pradella S."/>
            <person name="Rachid S."/>
            <person name="Raddatz G."/>
            <person name="Rosenau F."/>
            <person name="Rueckert C."/>
            <person name="Sasse F."/>
            <person name="Scharfe M."/>
            <person name="Schuster S.C."/>
            <person name="Suen G."/>
            <person name="Treuner-Lange A."/>
            <person name="Velicer G.J."/>
            <person name="Vorholter F.-J."/>
            <person name="Weissman K.J."/>
            <person name="Welch R.D."/>
            <person name="Wenzel S.C."/>
            <person name="Whitworth D.E."/>
            <person name="Wilhelm S."/>
            <person name="Wittmann C."/>
            <person name="Bloecker H."/>
            <person name="Puehler A."/>
            <person name="Mueller R."/>
        </authorList>
    </citation>
    <scope>NUCLEOTIDE SEQUENCE [LARGE SCALE GENOMIC DNA]</scope>
    <source>
        <strain evidence="4">So ce56</strain>
    </source>
</reference>
<dbReference type="Gene3D" id="2.120.10.30">
    <property type="entry name" value="TolB, C-terminal domain"/>
    <property type="match status" value="2"/>
</dbReference>
<dbReference type="STRING" id="448385.sce5531"/>
<dbReference type="Proteomes" id="UP000002139">
    <property type="component" value="Chromosome"/>
</dbReference>
<sequence length="458" mass="48746">MTMHERTQRTAIAWLLLAACTPRPASDGEPSPPPSASSAAASVQCADPAPTASPALATSPAPSAEPPTAPYQPPPEATAESTGPAPRRPIGTFDDWVKEYSGLGEPEAEKRPPRLRRAKELALASGRIAFMRSGDVFAMDLATGVEAQLTRKTQRNIAPTFLGDGRRIAFLSNRDGMAWRVFLMNADGTEQRPITGKFSAWYGEPSFAISPDGARVAYVARARAPSDEGLEELHLVEVASGDDQRVGQPATLGECTFSPGGDAIHCVAGEFDAEHLLSVDIATRRVRRLPDAGNHMFSAARSLGDRLLFSASPTGAFCCQRSQLFTTALDGTGIKGLGAFWVAGSMRPEVSPKGSQIAVAWSVREGGFGADYRNEISLLDANGGAERPLTSAFPRPFYSAYEPSWAPDDRHLAFTLSLCPYLGCEPRIRSVVVVDTRDAGAVPAFIAYGGNASWSPVP</sequence>
<evidence type="ECO:0000256" key="1">
    <source>
        <dbReference type="ARBA" id="ARBA00009820"/>
    </source>
</evidence>
<gene>
    <name evidence="3" type="ordered locus">sce5531</name>
</gene>
<dbReference type="KEGG" id="scl:sce5531"/>
<dbReference type="SUPFAM" id="SSF82171">
    <property type="entry name" value="DPP6 N-terminal domain-like"/>
    <property type="match status" value="1"/>
</dbReference>
<feature type="compositionally biased region" description="Pro residues" evidence="2">
    <location>
        <begin position="63"/>
        <end position="76"/>
    </location>
</feature>
<evidence type="ECO:0000256" key="2">
    <source>
        <dbReference type="SAM" id="MobiDB-lite"/>
    </source>
</evidence>
<dbReference type="BioCyc" id="SCEL448385:SCE_RS28375-MONOMER"/>
<dbReference type="eggNOG" id="COG0823">
    <property type="taxonomic scope" value="Bacteria"/>
</dbReference>
<dbReference type="PANTHER" id="PTHR36842">
    <property type="entry name" value="PROTEIN TOLB HOMOLOG"/>
    <property type="match status" value="1"/>
</dbReference>
<accession>A9G2W1</accession>
<dbReference type="AlphaFoldDB" id="A9G2W1"/>
<dbReference type="PROSITE" id="PS51257">
    <property type="entry name" value="PROKAR_LIPOPROTEIN"/>
    <property type="match status" value="1"/>
</dbReference>
<feature type="compositionally biased region" description="Low complexity" evidence="2">
    <location>
        <begin position="36"/>
        <end position="62"/>
    </location>
</feature>
<protein>
    <recommendedName>
        <fullName evidence="5">TolB protein</fullName>
    </recommendedName>
</protein>
<evidence type="ECO:0000313" key="4">
    <source>
        <dbReference type="Proteomes" id="UP000002139"/>
    </source>
</evidence>
<dbReference type="HOGENOM" id="CLU_597039_0_0_7"/>
<comment type="similarity">
    <text evidence="1">Belongs to the TolB family.</text>
</comment>
<organism evidence="3 4">
    <name type="scientific">Sorangium cellulosum (strain So ce56)</name>
    <name type="common">Polyangium cellulosum (strain So ce56)</name>
    <dbReference type="NCBI Taxonomy" id="448385"/>
    <lineage>
        <taxon>Bacteria</taxon>
        <taxon>Pseudomonadati</taxon>
        <taxon>Myxococcota</taxon>
        <taxon>Polyangia</taxon>
        <taxon>Polyangiales</taxon>
        <taxon>Polyangiaceae</taxon>
        <taxon>Sorangium</taxon>
    </lineage>
</organism>
<dbReference type="InterPro" id="IPR011659">
    <property type="entry name" value="WD40"/>
</dbReference>